<evidence type="ECO:0000313" key="1">
    <source>
        <dbReference type="EMBL" id="KAJ0182908.1"/>
    </source>
</evidence>
<accession>A0ACC1DGZ8</accession>
<gene>
    <name evidence="1" type="ORF">K1T71_000884</name>
</gene>
<evidence type="ECO:0000313" key="2">
    <source>
        <dbReference type="Proteomes" id="UP000824533"/>
    </source>
</evidence>
<organism evidence="1 2">
    <name type="scientific">Dendrolimus kikuchii</name>
    <dbReference type="NCBI Taxonomy" id="765133"/>
    <lineage>
        <taxon>Eukaryota</taxon>
        <taxon>Metazoa</taxon>
        <taxon>Ecdysozoa</taxon>
        <taxon>Arthropoda</taxon>
        <taxon>Hexapoda</taxon>
        <taxon>Insecta</taxon>
        <taxon>Pterygota</taxon>
        <taxon>Neoptera</taxon>
        <taxon>Endopterygota</taxon>
        <taxon>Lepidoptera</taxon>
        <taxon>Glossata</taxon>
        <taxon>Ditrysia</taxon>
        <taxon>Bombycoidea</taxon>
        <taxon>Lasiocampidae</taxon>
        <taxon>Dendrolimus</taxon>
    </lineage>
</organism>
<dbReference type="EMBL" id="CM034388">
    <property type="protein sequence ID" value="KAJ0182908.1"/>
    <property type="molecule type" value="Genomic_DNA"/>
</dbReference>
<protein>
    <submittedName>
        <fullName evidence="1">Uncharacterized protein</fullName>
    </submittedName>
</protein>
<sequence length="2019" mass="226477">MLPLTKFKFYTIKKVTMEGDSSTETLRTLAPNWTLAGDDQLLNILQNTHQRIITKCQEVNSKLSEMSTALDDAGISLQNVNNKFMALSNSQFIESRVYDDDDVTTEDIPAQDLPSPKVESELSMLKRSIAVLESMHESVTILRDSDTETDSEDEEISRTVLKPKDVYSSRPLPHIIGSQLWKNKWHAGLLPEDSDSDSTTSKRESRELDEYSESDQEIESNVQTDTLRVPDRTVSETSSEPASEQDILPPAPKQTPSDIAAELARRLGGQPPKMIESTPDIAPPKTPVRKVYKPEQPVTGRVFLDEPPPMDDYMSESSSDTGDIFAELHKKPHEVKKNADMNPAEDLFGFDREDDYTGGDIFRDFAKDKVTSNQGTTQKSSLFDNEPESSLFTEKRDNKQQNVKRREDNESGTSGVKKPVGGVSVFGNNKREIGAAVLRRQRKSSSSSEANSEKIGEGDSSVSKNDVFDDLFDKSKRSEKGKNDNMSKLAEKVPKGVIDEIFERNKQKGAMKKVEASTKSNVLTDLFEKSTKSTSVIKQQITDKKDTKITEKLKVDLFNDNLFDDIDDIFTTNVVKIPKKDDKQHKSLFDDEDDLFADIATATKENVKTDVKVDKVIFESDDDLFTDRPQIKGSNKVSDIEGKPHTDDETKEIGSIASESKKIDRSIFDSDDELFSEKTNVSNISKAIVNQKLPILDNKTKELTPSASEGVIRNTNNNKVIFDSDDELFNKMPNASIDSKSIQNTDKSKLIVRETKEITSVISSSTVNKTIFDSDDELFTSKSGALKANISEDSNVNQNSMQSETKYIDLNVNKEIDNKKISNTKKSIFDSDSDSDIFSSKKVVPKVNEGISETLNEPKQILESNTSLNPQTLIANATDKLSNMRSPSLFDDDDEELFTTKDKIRNIVMNKDDTNKNVIHQISDSDSMQSHVENIKVINNAENRDKESTQVNLDVKRDNDNNEETKLKIDIYENVDESVIPIENTSNVPNESHANKKLELTKANNLLQSDVKMNSTNTINAANATSTINKKYILDSNSKDMDNSVFNAKQIENIPDFEEAKQFEPNNVPAEVDPNKIKDILYISNGEFIDQTSKATTTENVEYNEQNSNWCEQNKNSPTADVEPKVFKDIFNEPPNFSKSIVSQTKEIIEKPDIFSDIFTEPPIFEKPKEPKKSKNVNALFDDDSDDEALFFKKSDVVDDVPHDFSPDIKKDNLFGLFHDEPPAIDVDFITKSSDTVTSKVQNNKSIFTTSEDPINNNNISSDVKLGNKEIKKADITQSAQELQINDDSKDAKSELFTPDDNIPKLGDKISINIHDLFSKDSNSKTDQQSVESFGESSKISDVEKPNTGNLVKTHVNKTSSIFGDQSDDEIFKSANDDNKKKIIVQEDEIDNLFIAKNKKPHFDTDKSFDDIFKTSEHEILIKETKITHGSQPNNNIYKEVDDTKKKQETIKSTLIKDSNITEYSGAEGSKSSENISKLKEVSLIRNADIIKSNSDVDISGSSKIGKLKAKINIDVSRLLPGASPKKKIDKPKSPDQENSSPISVIPTPFSNKNTNAAKVDKETIKQEMIKPVSNEANKGFVAPPSNNEDKSENSDQKSTKTISFDEQSAILDNTLSKERAKIQVKRRPSTRRARREAVRKSTIDNDSTDNSSSIDDQPKSLDVDLPLGYENQDLPSDTKNKDTSDILQTETHTANQTKQDDNNINTKDIQDIKQSKISTDKEKDQEYFESEADKCNKNITSIIVDNKESILVKELQNAQENFLRQGDKSNRNVTTKIVDNKESILKADKENDEECFDKNADKSYKNITSTIVDKKETILTTKKENDQDNFHRQGDKSKNVTSKIVYVLNDEDIFNTKAETSVLGKGKFESKFTESIKPIATLGNAYKNKINITENVVKNNNSKPKASLFGESSDEDKLFGKGKNRKTFSTKVLFDSDSDDDLFVGNKERKEIKDDFRKRVPIVKGSLFGEDDDGDDLFGNKRKKSDKTLSSRPSTSRETNKPSEPVFQDPLSMLGNDD</sequence>
<reference evidence="1 2" key="1">
    <citation type="journal article" date="2021" name="Front. Genet.">
        <title>Chromosome-Level Genome Assembly Reveals Significant Gene Expansion in the Toll and IMD Signaling Pathways of Dendrolimus kikuchii.</title>
        <authorList>
            <person name="Zhou J."/>
            <person name="Wu P."/>
            <person name="Xiong Z."/>
            <person name="Liu N."/>
            <person name="Zhao N."/>
            <person name="Ji M."/>
            <person name="Qiu Y."/>
            <person name="Yang B."/>
        </authorList>
    </citation>
    <scope>NUCLEOTIDE SEQUENCE [LARGE SCALE GENOMIC DNA]</scope>
    <source>
        <strain evidence="1">Ann1</strain>
    </source>
</reference>
<name>A0ACC1DGZ8_9NEOP</name>
<proteinExistence type="predicted"/>
<keyword evidence="2" id="KW-1185">Reference proteome</keyword>
<dbReference type="Proteomes" id="UP000824533">
    <property type="component" value="Linkage Group LG02"/>
</dbReference>
<comment type="caution">
    <text evidence="1">The sequence shown here is derived from an EMBL/GenBank/DDBJ whole genome shotgun (WGS) entry which is preliminary data.</text>
</comment>